<dbReference type="EMBL" id="BGPR01226158">
    <property type="protein sequence ID" value="GBL56081.1"/>
    <property type="molecule type" value="Genomic_DNA"/>
</dbReference>
<evidence type="ECO:0000313" key="5">
    <source>
        <dbReference type="Proteomes" id="UP000499080"/>
    </source>
</evidence>
<dbReference type="AlphaFoldDB" id="A0A4Y1ZLL2"/>
<evidence type="ECO:0000313" key="3">
    <source>
        <dbReference type="EMBL" id="GBL75081.1"/>
    </source>
</evidence>
<name>A0A4Y1ZLL2_ARAVE</name>
<reference evidence="2 5" key="1">
    <citation type="journal article" date="2019" name="Sci. Rep.">
        <title>Orb-weaving spider Araneus ventricosus genome elucidates the spidroin gene catalogue.</title>
        <authorList>
            <person name="Kono N."/>
            <person name="Nakamura H."/>
            <person name="Ohtoshi R."/>
            <person name="Moran D.A.P."/>
            <person name="Shinohara A."/>
            <person name="Yoshida Y."/>
            <person name="Fujiwara M."/>
            <person name="Mori M."/>
            <person name="Tomita M."/>
            <person name="Arakawa K."/>
        </authorList>
    </citation>
    <scope>NUCLEOTIDE SEQUENCE [LARGE SCALE GENOMIC DNA]</scope>
</reference>
<evidence type="ECO:0000313" key="4">
    <source>
        <dbReference type="EMBL" id="GBL75088.1"/>
    </source>
</evidence>
<proteinExistence type="predicted"/>
<sequence>MLKQNPEFMDQVKRFHSLLLKKKREEEKRKTTANCSLRLRSFYTVNTRESIEPDWILGRRKMREFKDSVTAVSALMQSLGLTT</sequence>
<dbReference type="Proteomes" id="UP000499080">
    <property type="component" value="Unassembled WGS sequence"/>
</dbReference>
<organism evidence="2 5">
    <name type="scientific">Araneus ventricosus</name>
    <name type="common">Orbweaver spider</name>
    <name type="synonym">Epeira ventricosa</name>
    <dbReference type="NCBI Taxonomy" id="182803"/>
    <lineage>
        <taxon>Eukaryota</taxon>
        <taxon>Metazoa</taxon>
        <taxon>Ecdysozoa</taxon>
        <taxon>Arthropoda</taxon>
        <taxon>Chelicerata</taxon>
        <taxon>Arachnida</taxon>
        <taxon>Araneae</taxon>
        <taxon>Araneomorphae</taxon>
        <taxon>Entelegynae</taxon>
        <taxon>Araneoidea</taxon>
        <taxon>Araneidae</taxon>
        <taxon>Araneus</taxon>
    </lineage>
</organism>
<comment type="caution">
    <text evidence="2">The sequence shown here is derived from an EMBL/GenBank/DDBJ whole genome shotgun (WGS) entry which is preliminary data.</text>
</comment>
<dbReference type="EMBL" id="BGPR01230911">
    <property type="protein sequence ID" value="GBL75081.1"/>
    <property type="molecule type" value="Genomic_DNA"/>
</dbReference>
<keyword evidence="5" id="KW-1185">Reference proteome</keyword>
<gene>
    <name evidence="2" type="ORF">AVEN_12092_1</name>
    <name evidence="3" type="ORF">AVEN_138683_1</name>
    <name evidence="4" type="ORF">AVEN_145923_1</name>
    <name evidence="1" type="ORF">AVEN_231156_1</name>
</gene>
<dbReference type="EMBL" id="BGPR01230913">
    <property type="protein sequence ID" value="GBL75088.1"/>
    <property type="molecule type" value="Genomic_DNA"/>
</dbReference>
<evidence type="ECO:0000313" key="1">
    <source>
        <dbReference type="EMBL" id="GBL56081.1"/>
    </source>
</evidence>
<evidence type="ECO:0000313" key="2">
    <source>
        <dbReference type="EMBL" id="GBL56191.1"/>
    </source>
</evidence>
<protein>
    <submittedName>
        <fullName evidence="2">Uncharacterized protein</fullName>
    </submittedName>
</protein>
<dbReference type="EMBL" id="BGPR01226180">
    <property type="protein sequence ID" value="GBL56191.1"/>
    <property type="molecule type" value="Genomic_DNA"/>
</dbReference>
<accession>A0A4Y1ZLL2</accession>